<dbReference type="STRING" id="888268.A0A1E5W0V5"/>
<organism evidence="3 4">
    <name type="scientific">Dichanthelium oligosanthes</name>
    <dbReference type="NCBI Taxonomy" id="888268"/>
    <lineage>
        <taxon>Eukaryota</taxon>
        <taxon>Viridiplantae</taxon>
        <taxon>Streptophyta</taxon>
        <taxon>Embryophyta</taxon>
        <taxon>Tracheophyta</taxon>
        <taxon>Spermatophyta</taxon>
        <taxon>Magnoliopsida</taxon>
        <taxon>Liliopsida</taxon>
        <taxon>Poales</taxon>
        <taxon>Poaceae</taxon>
        <taxon>PACMAD clade</taxon>
        <taxon>Panicoideae</taxon>
        <taxon>Panicodae</taxon>
        <taxon>Paniceae</taxon>
        <taxon>Dichantheliinae</taxon>
        <taxon>Dichanthelium</taxon>
    </lineage>
</organism>
<feature type="domain" description="Glutaredoxin" evidence="1">
    <location>
        <begin position="281"/>
        <end position="350"/>
    </location>
</feature>
<reference evidence="3 4" key="1">
    <citation type="submission" date="2016-09" db="EMBL/GenBank/DDBJ databases">
        <title>The draft genome of Dichanthelium oligosanthes: A C3 panicoid grass species.</title>
        <authorList>
            <person name="Studer A.J."/>
            <person name="Schnable J.C."/>
            <person name="Brutnell T.P."/>
        </authorList>
    </citation>
    <scope>NUCLEOTIDE SEQUENCE [LARGE SCALE GENOMIC DNA]</scope>
    <source>
        <strain evidence="4">cv. Kellogg 1175</strain>
        <tissue evidence="3">Leaf</tissue>
    </source>
</reference>
<dbReference type="InterPro" id="IPR036249">
    <property type="entry name" value="Thioredoxin-like_sf"/>
</dbReference>
<dbReference type="Pfam" id="PF00646">
    <property type="entry name" value="F-box"/>
    <property type="match status" value="1"/>
</dbReference>
<comment type="caution">
    <text evidence="3">The sequence shown here is derived from an EMBL/GenBank/DDBJ whole genome shotgun (WGS) entry which is preliminary data.</text>
</comment>
<dbReference type="InterPro" id="IPR001810">
    <property type="entry name" value="F-box_dom"/>
</dbReference>
<sequence>MRRSSSPPPPLAPAPLPDNDDILREILLRLPPLPSSLPRASLVCKHWRRLLSDARFLRRFRAFQHREPPLLGFFTDDHSNAYFTPTLEPPNRIPSARLSLALSRDWRFRECRRGLVLFYNETLQEFMVLDPDAGDQHHVAVPLGLFANRGPRRNYHQIGLSCDDHHAGRTPHEACKVVCLQCDDPWVVAELQAFASIYESKTAKNLTSSSPTAARAAGAAPAARKMDDCSAVAAGAVGGKKPFQLARSLTYHHHQGHRPAAARWRRHQLADEPRAQRPQAVVLYTTSLRGVRRTFADCSAVRAILRGFRVAVDERDVSMDAALRRELQALLAARGSAFALPQLLIGGRLVGGADEVRQLHESGQLRRLLEGAAGQDPAFVCDACGGVRFVPCTGCGGSRKVFVEEEDRVVRCGECNENGLVRCANCCS</sequence>
<dbReference type="Pfam" id="PF23733">
    <property type="entry name" value="GRXCR1-2_C"/>
    <property type="match status" value="1"/>
</dbReference>
<keyword evidence="4" id="KW-1185">Reference proteome</keyword>
<name>A0A1E5W0V5_9POAL</name>
<dbReference type="Pfam" id="PF00462">
    <property type="entry name" value="Glutaredoxin"/>
    <property type="match status" value="1"/>
</dbReference>
<evidence type="ECO:0000259" key="1">
    <source>
        <dbReference type="Pfam" id="PF00462"/>
    </source>
</evidence>
<proteinExistence type="predicted"/>
<dbReference type="PANTHER" id="PTHR45669">
    <property type="entry name" value="GLUTAREDOXIN DOMAIN-CONTAINING CYSTEINE-RICH PROTEIN CG12206-RELATED"/>
    <property type="match status" value="1"/>
</dbReference>
<dbReference type="PROSITE" id="PS51354">
    <property type="entry name" value="GLUTAREDOXIN_2"/>
    <property type="match status" value="1"/>
</dbReference>
<evidence type="ECO:0000313" key="4">
    <source>
        <dbReference type="Proteomes" id="UP000095767"/>
    </source>
</evidence>
<accession>A0A1E5W0V5</accession>
<gene>
    <name evidence="3" type="ORF">BAE44_0008015</name>
</gene>
<evidence type="ECO:0000259" key="2">
    <source>
        <dbReference type="Pfam" id="PF00646"/>
    </source>
</evidence>
<feature type="domain" description="F-box" evidence="2">
    <location>
        <begin position="20"/>
        <end position="58"/>
    </location>
</feature>
<dbReference type="InterPro" id="IPR036047">
    <property type="entry name" value="F-box-like_dom_sf"/>
</dbReference>
<evidence type="ECO:0000313" key="3">
    <source>
        <dbReference type="EMBL" id="OEL30968.1"/>
    </source>
</evidence>
<dbReference type="OrthoDB" id="423313at2759"/>
<dbReference type="Gene3D" id="1.20.1280.50">
    <property type="match status" value="1"/>
</dbReference>
<dbReference type="SUPFAM" id="SSF81383">
    <property type="entry name" value="F-box domain"/>
    <property type="match status" value="1"/>
</dbReference>
<dbReference type="Proteomes" id="UP000095767">
    <property type="component" value="Unassembled WGS sequence"/>
</dbReference>
<dbReference type="AlphaFoldDB" id="A0A1E5W0V5"/>
<dbReference type="EMBL" id="LWDX02024383">
    <property type="protein sequence ID" value="OEL30968.1"/>
    <property type="molecule type" value="Genomic_DNA"/>
</dbReference>
<protein>
    <submittedName>
        <fullName evidence="3">Uncharacterized protein</fullName>
    </submittedName>
</protein>
<dbReference type="Gene3D" id="3.40.30.10">
    <property type="entry name" value="Glutaredoxin"/>
    <property type="match status" value="1"/>
</dbReference>
<dbReference type="InterPro" id="IPR002109">
    <property type="entry name" value="Glutaredoxin"/>
</dbReference>
<dbReference type="SUPFAM" id="SSF52833">
    <property type="entry name" value="Thioredoxin-like"/>
    <property type="match status" value="1"/>
</dbReference>
<dbReference type="CDD" id="cd03031">
    <property type="entry name" value="GRX_GRX_like"/>
    <property type="match status" value="1"/>
</dbReference>
<dbReference type="PANTHER" id="PTHR45669:SF60">
    <property type="entry name" value="GLUTAREDOXIN FAMILY PROTEIN, EXPRESSED"/>
    <property type="match status" value="1"/>
</dbReference>